<accession>A0A246JXW8</accession>
<organism evidence="1 2">
    <name type="scientific">Sphingopyxis witflariensis</name>
    <dbReference type="NCBI Taxonomy" id="173675"/>
    <lineage>
        <taxon>Bacteria</taxon>
        <taxon>Pseudomonadati</taxon>
        <taxon>Pseudomonadota</taxon>
        <taxon>Alphaproteobacteria</taxon>
        <taxon>Sphingomonadales</taxon>
        <taxon>Sphingomonadaceae</taxon>
        <taxon>Sphingopyxis</taxon>
    </lineage>
</organism>
<reference evidence="1 2" key="1">
    <citation type="journal article" date="2002" name="Int. J. Syst. Evol. Microbiol.">
        <title>Sphingopyxis witflariensis sp. nov., isolated from activated sludge.</title>
        <authorList>
            <person name="Kampfer P."/>
            <person name="Witzenberger R."/>
            <person name="Denner E.B."/>
            <person name="Busse H.J."/>
            <person name="Neef A."/>
        </authorList>
    </citation>
    <scope>NUCLEOTIDE SEQUENCE [LARGE SCALE GENOMIC DNA]</scope>
    <source>
        <strain evidence="1 2">DSM 14551</strain>
    </source>
</reference>
<dbReference type="EMBL" id="NISJ01000004">
    <property type="protein sequence ID" value="OWQ97928.1"/>
    <property type="molecule type" value="Genomic_DNA"/>
</dbReference>
<name>A0A246JXW8_9SPHN</name>
<dbReference type="Proteomes" id="UP000197097">
    <property type="component" value="Unassembled WGS sequence"/>
</dbReference>
<proteinExistence type="predicted"/>
<protein>
    <submittedName>
        <fullName evidence="1">Uncharacterized protein</fullName>
    </submittedName>
</protein>
<evidence type="ECO:0000313" key="1">
    <source>
        <dbReference type="EMBL" id="OWQ97928.1"/>
    </source>
</evidence>
<sequence>MSIDRQRMSSKLEALRHHWNNNSIDKFFRQDCDPSVVVDFYVDGKGGRWGAANAIDLLHECFPKILGDFSGHMFDPFQPLVYSMAVFEKGSDTPPHPPGDLRCGRSDFPPVFVIAMGFKTDRGLQETTLSRGQEIVSGLTFRASLDFDQRFYRPA</sequence>
<dbReference type="AlphaFoldDB" id="A0A246JXW8"/>
<keyword evidence="2" id="KW-1185">Reference proteome</keyword>
<evidence type="ECO:0000313" key="2">
    <source>
        <dbReference type="Proteomes" id="UP000197097"/>
    </source>
</evidence>
<gene>
    <name evidence="1" type="ORF">CDQ91_09870</name>
</gene>
<comment type="caution">
    <text evidence="1">The sequence shown here is derived from an EMBL/GenBank/DDBJ whole genome shotgun (WGS) entry which is preliminary data.</text>
</comment>